<keyword evidence="8" id="KW-0472">Membrane</keyword>
<organism evidence="10 11">
    <name type="scientific">Solirubrobacter ginsenosidimutans</name>
    <dbReference type="NCBI Taxonomy" id="490573"/>
    <lineage>
        <taxon>Bacteria</taxon>
        <taxon>Bacillati</taxon>
        <taxon>Actinomycetota</taxon>
        <taxon>Thermoleophilia</taxon>
        <taxon>Solirubrobacterales</taxon>
        <taxon>Solirubrobacteraceae</taxon>
        <taxon>Solirubrobacter</taxon>
    </lineage>
</organism>
<dbReference type="PANTHER" id="PTHR48090">
    <property type="entry name" value="UNDECAPRENYL-PHOSPHATE 4-DEOXY-4-FORMAMIDO-L-ARABINOSE TRANSFERASE-RELATED"/>
    <property type="match status" value="1"/>
</dbReference>
<keyword evidence="5" id="KW-0812">Transmembrane</keyword>
<gene>
    <name evidence="10" type="ORF">OM076_15505</name>
</gene>
<dbReference type="AlphaFoldDB" id="A0A9X3S0U0"/>
<evidence type="ECO:0000256" key="7">
    <source>
        <dbReference type="ARBA" id="ARBA00022989"/>
    </source>
</evidence>
<dbReference type="Pfam" id="PF00535">
    <property type="entry name" value="Glycos_transf_2"/>
    <property type="match status" value="1"/>
</dbReference>
<keyword evidence="2" id="KW-1003">Cell membrane</keyword>
<dbReference type="GO" id="GO:0099621">
    <property type="term" value="F:undecaprenyl-phosphate 4-deoxy-4-formamido-L-arabinose transferase activity"/>
    <property type="evidence" value="ECO:0007669"/>
    <property type="project" value="TreeGrafter"/>
</dbReference>
<keyword evidence="7" id="KW-1133">Transmembrane helix</keyword>
<sequence length="257" mass="27758">MTATDTVTPGTRRALSSLSIVLPCFNEAPNVLAAVTEARQAAERFAHQHEIVVVDDGSSDDTLAIAEALAAKDPRVRVVAHDGNRGYGAAVRSGIAASQGDWVLLTDGDLQFDLSELSRFLDLTAGHELVAGYRLGRADPRWRLLAAGAWNGLMRHSFGIGVRDVDCAFKLVRGPSLRALALTCDGAMVSTELLVRGRMAGWRFAEVGVQHRPRLAGEPTGGDIRVILRAFRERQALLRRLRAERRSASAAQRTAVA</sequence>
<evidence type="ECO:0000313" key="11">
    <source>
        <dbReference type="Proteomes" id="UP001149140"/>
    </source>
</evidence>
<comment type="caution">
    <text evidence="10">The sequence shown here is derived from an EMBL/GenBank/DDBJ whole genome shotgun (WGS) entry which is preliminary data.</text>
</comment>
<dbReference type="GO" id="GO:0005886">
    <property type="term" value="C:plasma membrane"/>
    <property type="evidence" value="ECO:0007669"/>
    <property type="project" value="TreeGrafter"/>
</dbReference>
<dbReference type="PANTHER" id="PTHR48090:SF3">
    <property type="entry name" value="UNDECAPRENYL-PHOSPHATE 4-DEOXY-4-FORMAMIDO-L-ARABINOSE TRANSFERASE"/>
    <property type="match status" value="1"/>
</dbReference>
<dbReference type="GO" id="GO:0009103">
    <property type="term" value="P:lipopolysaccharide biosynthetic process"/>
    <property type="evidence" value="ECO:0007669"/>
    <property type="project" value="UniProtKB-KW"/>
</dbReference>
<comment type="similarity">
    <text evidence="1">Belongs to the glycosyltransferase 2 family.</text>
</comment>
<dbReference type="CDD" id="cd04179">
    <property type="entry name" value="DPM_DPG-synthase_like"/>
    <property type="match status" value="1"/>
</dbReference>
<evidence type="ECO:0000259" key="9">
    <source>
        <dbReference type="Pfam" id="PF00535"/>
    </source>
</evidence>
<dbReference type="SUPFAM" id="SSF53448">
    <property type="entry name" value="Nucleotide-diphospho-sugar transferases"/>
    <property type="match status" value="1"/>
</dbReference>
<keyword evidence="11" id="KW-1185">Reference proteome</keyword>
<dbReference type="InterPro" id="IPR050256">
    <property type="entry name" value="Glycosyltransferase_2"/>
</dbReference>
<dbReference type="InterPro" id="IPR029044">
    <property type="entry name" value="Nucleotide-diphossugar_trans"/>
</dbReference>
<feature type="domain" description="Glycosyltransferase 2-like" evidence="9">
    <location>
        <begin position="19"/>
        <end position="132"/>
    </location>
</feature>
<keyword evidence="4" id="KW-0808">Transferase</keyword>
<protein>
    <submittedName>
        <fullName evidence="10">Glycosyltransferase family 2 protein</fullName>
    </submittedName>
</protein>
<evidence type="ECO:0000313" key="10">
    <source>
        <dbReference type="EMBL" id="MDA0161684.1"/>
    </source>
</evidence>
<evidence type="ECO:0000256" key="4">
    <source>
        <dbReference type="ARBA" id="ARBA00022679"/>
    </source>
</evidence>
<keyword evidence="3" id="KW-0328">Glycosyltransferase</keyword>
<evidence type="ECO:0000256" key="5">
    <source>
        <dbReference type="ARBA" id="ARBA00022692"/>
    </source>
</evidence>
<dbReference type="EMBL" id="JAPDOD010000013">
    <property type="protein sequence ID" value="MDA0161684.1"/>
    <property type="molecule type" value="Genomic_DNA"/>
</dbReference>
<evidence type="ECO:0000256" key="2">
    <source>
        <dbReference type="ARBA" id="ARBA00022475"/>
    </source>
</evidence>
<keyword evidence="6" id="KW-0448">Lipopolysaccharide biosynthesis</keyword>
<reference evidence="10" key="1">
    <citation type="submission" date="2022-10" db="EMBL/GenBank/DDBJ databases">
        <title>The WGS of Solirubrobacter ginsenosidimutans DSM 21036.</title>
        <authorList>
            <person name="Jiang Z."/>
        </authorList>
    </citation>
    <scope>NUCLEOTIDE SEQUENCE</scope>
    <source>
        <strain evidence="10">DSM 21036</strain>
    </source>
</reference>
<evidence type="ECO:0000256" key="6">
    <source>
        <dbReference type="ARBA" id="ARBA00022985"/>
    </source>
</evidence>
<proteinExistence type="inferred from homology"/>
<evidence type="ECO:0000256" key="1">
    <source>
        <dbReference type="ARBA" id="ARBA00006739"/>
    </source>
</evidence>
<dbReference type="Proteomes" id="UP001149140">
    <property type="component" value="Unassembled WGS sequence"/>
</dbReference>
<evidence type="ECO:0000256" key="3">
    <source>
        <dbReference type="ARBA" id="ARBA00022676"/>
    </source>
</evidence>
<name>A0A9X3S0U0_9ACTN</name>
<dbReference type="InterPro" id="IPR001173">
    <property type="entry name" value="Glyco_trans_2-like"/>
</dbReference>
<evidence type="ECO:0000256" key="8">
    <source>
        <dbReference type="ARBA" id="ARBA00023136"/>
    </source>
</evidence>
<accession>A0A9X3S0U0</accession>
<dbReference type="RefSeq" id="WP_270040899.1">
    <property type="nucleotide sequence ID" value="NZ_JAPDOD010000013.1"/>
</dbReference>
<dbReference type="Gene3D" id="3.90.550.10">
    <property type="entry name" value="Spore Coat Polysaccharide Biosynthesis Protein SpsA, Chain A"/>
    <property type="match status" value="1"/>
</dbReference>